<dbReference type="Pfam" id="PF02801">
    <property type="entry name" value="Ketoacyl-synt_C"/>
    <property type="match status" value="1"/>
</dbReference>
<evidence type="ECO:0000256" key="1">
    <source>
        <dbReference type="ARBA" id="ARBA00005194"/>
    </source>
</evidence>
<dbReference type="Gene3D" id="3.40.47.10">
    <property type="match status" value="1"/>
</dbReference>
<evidence type="ECO:0000313" key="7">
    <source>
        <dbReference type="Proteomes" id="UP001205566"/>
    </source>
</evidence>
<proteinExistence type="inferred from homology"/>
<evidence type="ECO:0000256" key="3">
    <source>
        <dbReference type="ARBA" id="ARBA00022679"/>
    </source>
</evidence>
<sequence>MRRVVVTGIGVVSPLGSDIQSFWGGLMDSQSGIDTLSKLDADKYPRPLAAEVKDWDQLPQSKDQSLNTYGQAVGYSVAAGSMALSDAGLNIDPNRPNNYGVLIGTTMGNQDLVERAIDRHDLQEDQDPAIVSKTDIQNFSPAKLSAETAKRLAMYGGSATLVNACAAGNYSVGVGFDRIRSGRNDVILAGGADPFSRTCYTIFHRLNASTKGPCRPFDEHRDGMVVGEGAAFLVLEELQHAKARNAKIYAEVTGYALTCDAYHATAPHPEGNGAVRAMEQALKMADIETADIDYISAHGTGTRANDESEAIALHRVFGDTLREVPVSSIKSLIGHCMGAASGFEAVACVLALKEQALPPTANTETLDPAFPYPLDIIPNHAREAKVDHVLSNAFAFGGNVASIVMSRYE</sequence>
<dbReference type="Pfam" id="PF00109">
    <property type="entry name" value="ketoacyl-synt"/>
    <property type="match status" value="1"/>
</dbReference>
<evidence type="ECO:0000259" key="5">
    <source>
        <dbReference type="PROSITE" id="PS52004"/>
    </source>
</evidence>
<dbReference type="PANTHER" id="PTHR11712:SF336">
    <property type="entry name" value="3-OXOACYL-[ACYL-CARRIER-PROTEIN] SYNTHASE, MITOCHONDRIAL"/>
    <property type="match status" value="1"/>
</dbReference>
<gene>
    <name evidence="6" type="ORF">HXX02_14830</name>
</gene>
<dbReference type="InterPro" id="IPR014030">
    <property type="entry name" value="Ketoacyl_synth_N"/>
</dbReference>
<evidence type="ECO:0000313" key="6">
    <source>
        <dbReference type="EMBL" id="MCQ3830712.1"/>
    </source>
</evidence>
<keyword evidence="7" id="KW-1185">Reference proteome</keyword>
<dbReference type="SUPFAM" id="SSF53901">
    <property type="entry name" value="Thiolase-like"/>
    <property type="match status" value="2"/>
</dbReference>
<dbReference type="InterPro" id="IPR016039">
    <property type="entry name" value="Thiolase-like"/>
</dbReference>
<dbReference type="CDD" id="cd00834">
    <property type="entry name" value="KAS_I_II"/>
    <property type="match status" value="1"/>
</dbReference>
<feature type="domain" description="Ketosynthase family 3 (KS3)" evidence="5">
    <location>
        <begin position="1"/>
        <end position="407"/>
    </location>
</feature>
<evidence type="ECO:0000256" key="2">
    <source>
        <dbReference type="ARBA" id="ARBA00008467"/>
    </source>
</evidence>
<dbReference type="PANTHER" id="PTHR11712">
    <property type="entry name" value="POLYKETIDE SYNTHASE-RELATED"/>
    <property type="match status" value="1"/>
</dbReference>
<protein>
    <submittedName>
        <fullName evidence="6">Beta-ketoacyl-[acyl-carrier-protein] synthase family protein</fullName>
    </submittedName>
</protein>
<reference evidence="6" key="1">
    <citation type="thesis" date="2020" institute="Technische Universitat Dresden" country="Dresden, Germany">
        <title>The Agarolytic System of Microbulbifer elongatus PORT2, Isolated from Batu Karas, Pangandaran West Java Indonesia.</title>
        <authorList>
            <person name="Anggraeni S.R."/>
        </authorList>
    </citation>
    <scope>NUCLEOTIDE SEQUENCE</scope>
    <source>
        <strain evidence="6">PORT2</strain>
    </source>
</reference>
<evidence type="ECO:0000256" key="4">
    <source>
        <dbReference type="RuleBase" id="RU003694"/>
    </source>
</evidence>
<comment type="pathway">
    <text evidence="1">Lipid metabolism; fatty acid biosynthesis.</text>
</comment>
<dbReference type="SMART" id="SM00825">
    <property type="entry name" value="PKS_KS"/>
    <property type="match status" value="1"/>
</dbReference>
<accession>A0ABT1P3M2</accession>
<comment type="similarity">
    <text evidence="2 4">Belongs to the thiolase-like superfamily. Beta-ketoacyl-ACP synthases family.</text>
</comment>
<dbReference type="InterPro" id="IPR020841">
    <property type="entry name" value="PKS_Beta-ketoAc_synthase_dom"/>
</dbReference>
<keyword evidence="3 4" id="KW-0808">Transferase</keyword>
<dbReference type="PROSITE" id="PS00606">
    <property type="entry name" value="KS3_1"/>
    <property type="match status" value="1"/>
</dbReference>
<dbReference type="PROSITE" id="PS52004">
    <property type="entry name" value="KS3_2"/>
    <property type="match status" value="1"/>
</dbReference>
<name>A0ABT1P3M2_9GAMM</name>
<dbReference type="InterPro" id="IPR014031">
    <property type="entry name" value="Ketoacyl_synth_C"/>
</dbReference>
<dbReference type="InterPro" id="IPR000794">
    <property type="entry name" value="Beta-ketoacyl_synthase"/>
</dbReference>
<dbReference type="Proteomes" id="UP001205566">
    <property type="component" value="Unassembled WGS sequence"/>
</dbReference>
<dbReference type="EMBL" id="JACASI010000037">
    <property type="protein sequence ID" value="MCQ3830712.1"/>
    <property type="molecule type" value="Genomic_DNA"/>
</dbReference>
<dbReference type="NCBIfam" id="NF005589">
    <property type="entry name" value="PRK07314.1"/>
    <property type="match status" value="1"/>
</dbReference>
<dbReference type="InterPro" id="IPR018201">
    <property type="entry name" value="Ketoacyl_synth_AS"/>
</dbReference>
<comment type="caution">
    <text evidence="6">The sequence shown here is derived from an EMBL/GenBank/DDBJ whole genome shotgun (WGS) entry which is preliminary data.</text>
</comment>
<dbReference type="RefSeq" id="WP_255875628.1">
    <property type="nucleotide sequence ID" value="NZ_JACASI010000037.1"/>
</dbReference>
<organism evidence="6 7">
    <name type="scientific">Microbulbifer elongatus</name>
    <dbReference type="NCBI Taxonomy" id="86173"/>
    <lineage>
        <taxon>Bacteria</taxon>
        <taxon>Pseudomonadati</taxon>
        <taxon>Pseudomonadota</taxon>
        <taxon>Gammaproteobacteria</taxon>
        <taxon>Cellvibrionales</taxon>
        <taxon>Microbulbiferaceae</taxon>
        <taxon>Microbulbifer</taxon>
    </lineage>
</organism>